<feature type="compositionally biased region" description="Low complexity" evidence="5">
    <location>
        <begin position="385"/>
        <end position="397"/>
    </location>
</feature>
<protein>
    <recommendedName>
        <fullName evidence="9">G-protein coupled receptors family 2 profile 2 domain-containing protein</fullName>
    </recommendedName>
</protein>
<comment type="subcellular location">
    <subcellularLocation>
        <location evidence="1">Membrane</location>
        <topology evidence="1">Multi-pass membrane protein</topology>
    </subcellularLocation>
</comment>
<name>A0A8H7RZI3_9FUNG</name>
<evidence type="ECO:0000256" key="2">
    <source>
        <dbReference type="ARBA" id="ARBA00022692"/>
    </source>
</evidence>
<keyword evidence="3 6" id="KW-1133">Transmembrane helix</keyword>
<dbReference type="SUPFAM" id="SSF81321">
    <property type="entry name" value="Family A G protein-coupled receptor-like"/>
    <property type="match status" value="1"/>
</dbReference>
<dbReference type="Gene3D" id="1.20.1070.10">
    <property type="entry name" value="Rhodopsin 7-helix transmembrane proteins"/>
    <property type="match status" value="1"/>
</dbReference>
<dbReference type="GO" id="GO:0004930">
    <property type="term" value="F:G protein-coupled receptor activity"/>
    <property type="evidence" value="ECO:0007669"/>
    <property type="project" value="TreeGrafter"/>
</dbReference>
<dbReference type="Proteomes" id="UP000646827">
    <property type="component" value="Unassembled WGS sequence"/>
</dbReference>
<feature type="compositionally biased region" description="Polar residues" evidence="5">
    <location>
        <begin position="467"/>
        <end position="495"/>
    </location>
</feature>
<dbReference type="PANTHER" id="PTHR23112:SF0">
    <property type="entry name" value="TRANSMEMBRANE PROTEIN 116"/>
    <property type="match status" value="1"/>
</dbReference>
<evidence type="ECO:0000256" key="6">
    <source>
        <dbReference type="SAM" id="Phobius"/>
    </source>
</evidence>
<sequence>MDGFNDRFNQTEINEGKVPIELQDLGAEVSSILYYVSFGCCFLVFFGYAFIRYFDPLHDRLTVRLIVYSAIAHIVLGTAGVIRINRVGEGRPNACKTIMFFYIFANLFSTMLITCIAINLQVVFVHGVNRKRYLERVYLLGSFFAAFILATVPLFPGVDSYKDNPRMHNCWFKRSKSGTTGIWGVMGLYFWLILSTAYCLIALILVLGKMWRDEFIINRHLRVQPTNRRRNKEVSRWLYRFPWSLIFRPPRPNTIPGVVRQQQQRDEESIIENNIMNNTNGGQQSRYRFWPSTNVHHFLPFRTILTTKKQHAVHTFQMVRTRQLQVSYVARVASRVIWFPIILILSRIWGVLDSLISFRSGNINPFTMFMGYVSVPMQDRKNERQQQQQQQRQLQQQQRKEVDSILGSEKLFHSASTFASPLTSLEELSPNISQTTPSEKSIYTSSSTISSIVVSSVDERCADDSPSLKNNLITVSESSSPRKWRYQQPQQQDQESFNHHHQRHQRPAFYSKSSNTSSNNNLSFPTIHNGTTTTTNTTNTTTTTTCTDGFKDNLSPATDTAILLSPEQILYPNNNTRRDRRNRYRLYHSDSCINESYFGIIQQEVLNENNEDNESEILRQM</sequence>
<proteinExistence type="predicted"/>
<evidence type="ECO:0000256" key="5">
    <source>
        <dbReference type="SAM" id="MobiDB-lite"/>
    </source>
</evidence>
<keyword evidence="4 6" id="KW-0472">Membrane</keyword>
<dbReference type="EMBL" id="JAEPRB010000155">
    <property type="protein sequence ID" value="KAG2220001.1"/>
    <property type="molecule type" value="Genomic_DNA"/>
</dbReference>
<evidence type="ECO:0000256" key="4">
    <source>
        <dbReference type="ARBA" id="ARBA00023136"/>
    </source>
</evidence>
<dbReference type="PANTHER" id="PTHR23112">
    <property type="entry name" value="G PROTEIN-COUPLED RECEPTOR 157-RELATED"/>
    <property type="match status" value="1"/>
</dbReference>
<feature type="transmembrane region" description="Helical" evidence="6">
    <location>
        <begin position="328"/>
        <end position="350"/>
    </location>
</feature>
<feature type="transmembrane region" description="Helical" evidence="6">
    <location>
        <begin position="137"/>
        <end position="158"/>
    </location>
</feature>
<feature type="region of interest" description="Disordered" evidence="5">
    <location>
        <begin position="379"/>
        <end position="399"/>
    </location>
</feature>
<dbReference type="GO" id="GO:0007189">
    <property type="term" value="P:adenylate cyclase-activating G protein-coupled receptor signaling pathway"/>
    <property type="evidence" value="ECO:0007669"/>
    <property type="project" value="TreeGrafter"/>
</dbReference>
<organism evidence="7 8">
    <name type="scientific">Circinella minor</name>
    <dbReference type="NCBI Taxonomy" id="1195481"/>
    <lineage>
        <taxon>Eukaryota</taxon>
        <taxon>Fungi</taxon>
        <taxon>Fungi incertae sedis</taxon>
        <taxon>Mucoromycota</taxon>
        <taxon>Mucoromycotina</taxon>
        <taxon>Mucoromycetes</taxon>
        <taxon>Mucorales</taxon>
        <taxon>Lichtheimiaceae</taxon>
        <taxon>Circinella</taxon>
    </lineage>
</organism>
<gene>
    <name evidence="7" type="ORF">INT45_010369</name>
</gene>
<evidence type="ECO:0000256" key="1">
    <source>
        <dbReference type="ARBA" id="ARBA00004141"/>
    </source>
</evidence>
<comment type="caution">
    <text evidence="7">The sequence shown here is derived from an EMBL/GenBank/DDBJ whole genome shotgun (WGS) entry which is preliminary data.</text>
</comment>
<dbReference type="AlphaFoldDB" id="A0A8H7RZI3"/>
<evidence type="ECO:0000256" key="3">
    <source>
        <dbReference type="ARBA" id="ARBA00022989"/>
    </source>
</evidence>
<keyword evidence="8" id="KW-1185">Reference proteome</keyword>
<feature type="region of interest" description="Disordered" evidence="5">
    <location>
        <begin position="460"/>
        <end position="544"/>
    </location>
</feature>
<feature type="transmembrane region" description="Helical" evidence="6">
    <location>
        <begin position="63"/>
        <end position="84"/>
    </location>
</feature>
<accession>A0A8H7RZI3</accession>
<keyword evidence="2 6" id="KW-0812">Transmembrane</keyword>
<dbReference type="GO" id="GO:0005886">
    <property type="term" value="C:plasma membrane"/>
    <property type="evidence" value="ECO:0007669"/>
    <property type="project" value="TreeGrafter"/>
</dbReference>
<feature type="compositionally biased region" description="Low complexity" evidence="5">
    <location>
        <begin position="511"/>
        <end position="523"/>
    </location>
</feature>
<evidence type="ECO:0000313" key="7">
    <source>
        <dbReference type="EMBL" id="KAG2220001.1"/>
    </source>
</evidence>
<feature type="transmembrane region" description="Helical" evidence="6">
    <location>
        <begin position="99"/>
        <end position="125"/>
    </location>
</feature>
<dbReference type="OrthoDB" id="3251871at2759"/>
<feature type="transmembrane region" description="Helical" evidence="6">
    <location>
        <begin position="181"/>
        <end position="207"/>
    </location>
</feature>
<evidence type="ECO:0008006" key="9">
    <source>
        <dbReference type="Google" id="ProtNLM"/>
    </source>
</evidence>
<feature type="transmembrane region" description="Helical" evidence="6">
    <location>
        <begin position="32"/>
        <end position="51"/>
    </location>
</feature>
<evidence type="ECO:0000313" key="8">
    <source>
        <dbReference type="Proteomes" id="UP000646827"/>
    </source>
</evidence>
<reference evidence="7 8" key="1">
    <citation type="submission" date="2020-12" db="EMBL/GenBank/DDBJ databases">
        <title>Metabolic potential, ecology and presence of endohyphal bacteria is reflected in genomic diversity of Mucoromycotina.</title>
        <authorList>
            <person name="Muszewska A."/>
            <person name="Okrasinska A."/>
            <person name="Steczkiewicz K."/>
            <person name="Drgas O."/>
            <person name="Orlowska M."/>
            <person name="Perlinska-Lenart U."/>
            <person name="Aleksandrzak-Piekarczyk T."/>
            <person name="Szatraj K."/>
            <person name="Zielenkiewicz U."/>
            <person name="Pilsyk S."/>
            <person name="Malc E."/>
            <person name="Mieczkowski P."/>
            <person name="Kruszewska J.S."/>
            <person name="Biernat P."/>
            <person name="Pawlowska J."/>
        </authorList>
    </citation>
    <scope>NUCLEOTIDE SEQUENCE [LARGE SCALE GENOMIC DNA]</scope>
    <source>
        <strain evidence="7 8">CBS 142.35</strain>
    </source>
</reference>
<feature type="compositionally biased region" description="Low complexity" evidence="5">
    <location>
        <begin position="531"/>
        <end position="544"/>
    </location>
</feature>